<dbReference type="OrthoDB" id="2363873at2759"/>
<keyword evidence="5" id="KW-0732">Signal</keyword>
<dbReference type="SUPFAM" id="SSF53474">
    <property type="entry name" value="alpha/beta-Hydrolases"/>
    <property type="match status" value="1"/>
</dbReference>
<feature type="signal peptide" evidence="5">
    <location>
        <begin position="1"/>
        <end position="18"/>
    </location>
</feature>
<evidence type="ECO:0000256" key="4">
    <source>
        <dbReference type="ARBA" id="ARBA00023098"/>
    </source>
</evidence>
<keyword evidence="4" id="KW-0443">Lipid metabolism</keyword>
<dbReference type="PANTHER" id="PTHR10272">
    <property type="entry name" value="PLATELET-ACTIVATING FACTOR ACETYLHYDROLASE"/>
    <property type="match status" value="1"/>
</dbReference>
<comment type="caution">
    <text evidence="6">The sequence shown here is derived from an EMBL/GenBank/DDBJ whole genome shotgun (WGS) entry which is preliminary data.</text>
</comment>
<protein>
    <recommendedName>
        <fullName evidence="1">1-alkyl-2-acetylglycerophosphocholine esterase</fullName>
        <ecNumber evidence="1">3.1.1.47</ecNumber>
    </recommendedName>
</protein>
<keyword evidence="3" id="KW-0442">Lipid degradation</keyword>
<evidence type="ECO:0000256" key="5">
    <source>
        <dbReference type="SAM" id="SignalP"/>
    </source>
</evidence>
<name>A0A8K0WZG2_9PEZI</name>
<dbReference type="Gene3D" id="3.40.50.1820">
    <property type="entry name" value="alpha/beta hydrolase"/>
    <property type="match status" value="1"/>
</dbReference>
<dbReference type="EMBL" id="JAGPXD010000007">
    <property type="protein sequence ID" value="KAH7347254.1"/>
    <property type="molecule type" value="Genomic_DNA"/>
</dbReference>
<evidence type="ECO:0000313" key="7">
    <source>
        <dbReference type="Proteomes" id="UP000813385"/>
    </source>
</evidence>
<dbReference type="Proteomes" id="UP000813385">
    <property type="component" value="Unassembled WGS sequence"/>
</dbReference>
<proteinExistence type="predicted"/>
<dbReference type="Pfam" id="PF03403">
    <property type="entry name" value="PAF-AH_p_II"/>
    <property type="match status" value="1"/>
</dbReference>
<evidence type="ECO:0000256" key="1">
    <source>
        <dbReference type="ARBA" id="ARBA00013201"/>
    </source>
</evidence>
<evidence type="ECO:0000256" key="2">
    <source>
        <dbReference type="ARBA" id="ARBA00022801"/>
    </source>
</evidence>
<dbReference type="GO" id="GO:0016042">
    <property type="term" value="P:lipid catabolic process"/>
    <property type="evidence" value="ECO:0007669"/>
    <property type="project" value="UniProtKB-KW"/>
</dbReference>
<accession>A0A8K0WZG2</accession>
<evidence type="ECO:0000313" key="6">
    <source>
        <dbReference type="EMBL" id="KAH7347254.1"/>
    </source>
</evidence>
<keyword evidence="2" id="KW-0378">Hydrolase</keyword>
<evidence type="ECO:0000256" key="3">
    <source>
        <dbReference type="ARBA" id="ARBA00022963"/>
    </source>
</evidence>
<dbReference type="PANTHER" id="PTHR10272:SF14">
    <property type="entry name" value="PAF ACETYLHYDROLASE FAMILY PROTEIN"/>
    <property type="match status" value="1"/>
</dbReference>
<dbReference type="GO" id="GO:0003847">
    <property type="term" value="F:1-alkyl-2-acetylglycerophosphocholine esterase activity"/>
    <property type="evidence" value="ECO:0007669"/>
    <property type="project" value="UniProtKB-EC"/>
</dbReference>
<organism evidence="6 7">
    <name type="scientific">Plectosphaerella cucumerina</name>
    <dbReference type="NCBI Taxonomy" id="40658"/>
    <lineage>
        <taxon>Eukaryota</taxon>
        <taxon>Fungi</taxon>
        <taxon>Dikarya</taxon>
        <taxon>Ascomycota</taxon>
        <taxon>Pezizomycotina</taxon>
        <taxon>Sordariomycetes</taxon>
        <taxon>Hypocreomycetidae</taxon>
        <taxon>Glomerellales</taxon>
        <taxon>Plectosphaerellaceae</taxon>
        <taxon>Plectosphaerella</taxon>
    </lineage>
</organism>
<reference evidence="6" key="1">
    <citation type="journal article" date="2021" name="Nat. Commun.">
        <title>Genetic determinants of endophytism in the Arabidopsis root mycobiome.</title>
        <authorList>
            <person name="Mesny F."/>
            <person name="Miyauchi S."/>
            <person name="Thiergart T."/>
            <person name="Pickel B."/>
            <person name="Atanasova L."/>
            <person name="Karlsson M."/>
            <person name="Huettel B."/>
            <person name="Barry K.W."/>
            <person name="Haridas S."/>
            <person name="Chen C."/>
            <person name="Bauer D."/>
            <person name="Andreopoulos W."/>
            <person name="Pangilinan J."/>
            <person name="LaButti K."/>
            <person name="Riley R."/>
            <person name="Lipzen A."/>
            <person name="Clum A."/>
            <person name="Drula E."/>
            <person name="Henrissat B."/>
            <person name="Kohler A."/>
            <person name="Grigoriev I.V."/>
            <person name="Martin F.M."/>
            <person name="Hacquard S."/>
        </authorList>
    </citation>
    <scope>NUCLEOTIDE SEQUENCE</scope>
    <source>
        <strain evidence="6">MPI-CAGE-AT-0016</strain>
    </source>
</reference>
<gene>
    <name evidence="6" type="ORF">B0T11DRAFT_343468</name>
</gene>
<sequence>MSTSLQIILGGLALAANAIILPPPSGPFDVSMSISALTDASRLDPYAPANAPHDRRVMISTFLPVEPSLCGSRDVVPYMTPLNAAVYDEAAVAFGLPNGTFASLKLDNCVPKKQTPCKPANATTVPLILFSPGWGNPRLLHSLMAKEIASRGFAVVTIDHSYDPSFIEFPDGTVYRGVELDAENSTQLEELVQVRAQDASFVLTHLHENAVVGINLDKTIMMGHSLGGASSAAAMLSDRRILGGMNIDGMMFDPVLDAGLDKPFALVGAKPRDDPTWDTFYDASRGQKSELAVEGTKHGSFTDIPVLLKALNVTLPAEVQTVLEGELGTIPFGRTSQVVAGIVESFAGLVFEGKVGGVFGAGDAALPEVSVVRSGL</sequence>
<dbReference type="InterPro" id="IPR029058">
    <property type="entry name" value="AB_hydrolase_fold"/>
</dbReference>
<keyword evidence="7" id="KW-1185">Reference proteome</keyword>
<dbReference type="EC" id="3.1.1.47" evidence="1"/>
<dbReference type="AlphaFoldDB" id="A0A8K0WZG2"/>
<feature type="chain" id="PRO_5035426062" description="1-alkyl-2-acetylglycerophosphocholine esterase" evidence="5">
    <location>
        <begin position="19"/>
        <end position="376"/>
    </location>
</feature>